<protein>
    <submittedName>
        <fullName evidence="4">Glycoside hydrolase family 16</fullName>
    </submittedName>
</protein>
<dbReference type="SUPFAM" id="SSF49899">
    <property type="entry name" value="Concanavalin A-like lectins/glucanases"/>
    <property type="match status" value="1"/>
</dbReference>
<evidence type="ECO:0000259" key="3">
    <source>
        <dbReference type="PROSITE" id="PS52006"/>
    </source>
</evidence>
<dbReference type="GO" id="GO:0004553">
    <property type="term" value="F:hydrolase activity, hydrolyzing O-glycosyl compounds"/>
    <property type="evidence" value="ECO:0007669"/>
    <property type="project" value="InterPro"/>
</dbReference>
<feature type="chain" id="PRO_5017259677" evidence="1">
    <location>
        <begin position="18"/>
        <end position="668"/>
    </location>
</feature>
<dbReference type="InterPro" id="IPR042517">
    <property type="entry name" value="Glyco_hydro_64_N_2"/>
</dbReference>
<keyword evidence="5" id="KW-1185">Reference proteome</keyword>
<keyword evidence="1" id="KW-0732">Signal</keyword>
<sequence length="668" mass="73592">MIASLCALATAVRLVSGTCDCGYSIQSSEGEGVITFMDRLETDFGQLQNISQSHDWVAQKFTVSAEDGRGNYSKAFEPTNVATQATHPQDYPGQGHGVELRVSSTISNNTIPASEIDTRRLDLHWGSFRAGMKLTDVKGTCAAFFWYFNNTQEIDIEFLSQEFDHDRSIYPANLVVQSKASMEAGYDASKTGNFKRVNLDFDPTESFHEYRFDYVPGHVLFYADNKLLAQMKGSDMPSSGGHLILQHWSNGNPLWSGGPPTKDATVTVSYVKAYFNSSDDERQSYLRQQCGRSSERASVCSIQNVTNATFYGGNMPDDSNDDDESDAWVAEMRLKTGQKQHGELNIMPTEPFLDILLANHTDSKSLFAHVTGRDEKGVVMLLADGETLYRPESPSEILQPVGADIGIHVGEPGAQKRVRIPHIFGGRIWFCKGNPLTFLLNPGPAVVEPSVMNPTDPNFKADWGFCEFTYNNDQLYVNVSYVDFVSLPIGLELENEAGKVTHVRGLPKDGLDQVCEGLKRQGEKDGAGWEKLVVKSDSGSNLRALSINAAAELHSGLLENYFAPEIDAAWERYQKEDIEINTQAEWGDVKGRVHHDKLVFKDVGKDKLEFSFAKPSTRDIVSCSSGPFAGGPDVTPAQLNVGARLAAALNRTTLSGNCRQPEGEQNMS</sequence>
<dbReference type="PROSITE" id="PS52006">
    <property type="entry name" value="GH64"/>
    <property type="match status" value="1"/>
</dbReference>
<dbReference type="InterPro" id="IPR032477">
    <property type="entry name" value="Glyco_hydro_64"/>
</dbReference>
<feature type="domain" description="GH64" evidence="3">
    <location>
        <begin position="348"/>
        <end position="668"/>
    </location>
</feature>
<name>A0A395RTB8_FUSSP</name>
<dbReference type="Gene3D" id="2.60.110.10">
    <property type="entry name" value="Thaumatin"/>
    <property type="match status" value="1"/>
</dbReference>
<evidence type="ECO:0000313" key="5">
    <source>
        <dbReference type="Proteomes" id="UP000266152"/>
    </source>
</evidence>
<dbReference type="Pfam" id="PF00722">
    <property type="entry name" value="Glyco_hydro_16"/>
    <property type="match status" value="1"/>
</dbReference>
<dbReference type="InterPro" id="IPR000757">
    <property type="entry name" value="Beta-glucanase-like"/>
</dbReference>
<organism evidence="4 5">
    <name type="scientific">Fusarium sporotrichioides</name>
    <dbReference type="NCBI Taxonomy" id="5514"/>
    <lineage>
        <taxon>Eukaryota</taxon>
        <taxon>Fungi</taxon>
        <taxon>Dikarya</taxon>
        <taxon>Ascomycota</taxon>
        <taxon>Pezizomycotina</taxon>
        <taxon>Sordariomycetes</taxon>
        <taxon>Hypocreomycetidae</taxon>
        <taxon>Hypocreales</taxon>
        <taxon>Nectriaceae</taxon>
        <taxon>Fusarium</taxon>
    </lineage>
</organism>
<reference evidence="4 5" key="1">
    <citation type="journal article" date="2018" name="PLoS Pathog.">
        <title>Evolution of structural diversity of trichothecenes, a family of toxins produced by plant pathogenic and entomopathogenic fungi.</title>
        <authorList>
            <person name="Proctor R.H."/>
            <person name="McCormick S.P."/>
            <person name="Kim H.S."/>
            <person name="Cardoza R.E."/>
            <person name="Stanley A.M."/>
            <person name="Lindo L."/>
            <person name="Kelly A."/>
            <person name="Brown D.W."/>
            <person name="Lee T."/>
            <person name="Vaughan M.M."/>
            <person name="Alexander N.J."/>
            <person name="Busman M."/>
            <person name="Gutierrez S."/>
        </authorList>
    </citation>
    <scope>NUCLEOTIDE SEQUENCE [LARGE SCALE GENOMIC DNA]</scope>
    <source>
        <strain evidence="4 5">NRRL 3299</strain>
    </source>
</reference>
<dbReference type="AlphaFoldDB" id="A0A395RTB8"/>
<dbReference type="GO" id="GO:0005975">
    <property type="term" value="P:carbohydrate metabolic process"/>
    <property type="evidence" value="ECO:0007669"/>
    <property type="project" value="InterPro"/>
</dbReference>
<gene>
    <name evidence="4" type="ORF">FSPOR_8676</name>
</gene>
<dbReference type="Proteomes" id="UP000266152">
    <property type="component" value="Unassembled WGS sequence"/>
</dbReference>
<dbReference type="PANTHER" id="PTHR38165">
    <property type="match status" value="1"/>
</dbReference>
<feature type="domain" description="GH16" evidence="2">
    <location>
        <begin position="54"/>
        <end position="279"/>
    </location>
</feature>
<dbReference type="Gene3D" id="3.30.920.50">
    <property type="entry name" value="Beta-1,3-glucanase, C-terminal domain"/>
    <property type="match status" value="1"/>
</dbReference>
<keyword evidence="4" id="KW-0378">Hydrolase</keyword>
<proteinExistence type="predicted"/>
<dbReference type="InterPro" id="IPR037398">
    <property type="entry name" value="Glyco_hydro_64_fam"/>
</dbReference>
<dbReference type="InterPro" id="IPR037176">
    <property type="entry name" value="Osmotin/thaumatin-like_sf"/>
</dbReference>
<dbReference type="EMBL" id="PXOF01000132">
    <property type="protein sequence ID" value="RGP63398.1"/>
    <property type="molecule type" value="Genomic_DNA"/>
</dbReference>
<evidence type="ECO:0000256" key="1">
    <source>
        <dbReference type="SAM" id="SignalP"/>
    </source>
</evidence>
<dbReference type="Pfam" id="PF16483">
    <property type="entry name" value="Glyco_hydro_64"/>
    <property type="match status" value="1"/>
</dbReference>
<dbReference type="Gene3D" id="2.60.120.200">
    <property type="match status" value="1"/>
</dbReference>
<evidence type="ECO:0000313" key="4">
    <source>
        <dbReference type="EMBL" id="RGP63398.1"/>
    </source>
</evidence>
<dbReference type="PANTHER" id="PTHR38165:SF1">
    <property type="entry name" value="GLUCANASE B"/>
    <property type="match status" value="1"/>
</dbReference>
<dbReference type="PROSITE" id="PS51762">
    <property type="entry name" value="GH16_2"/>
    <property type="match status" value="1"/>
</dbReference>
<evidence type="ECO:0000259" key="2">
    <source>
        <dbReference type="PROSITE" id="PS51762"/>
    </source>
</evidence>
<comment type="caution">
    <text evidence="4">The sequence shown here is derived from an EMBL/GenBank/DDBJ whole genome shotgun (WGS) entry which is preliminary data.</text>
</comment>
<dbReference type="InterPro" id="IPR013320">
    <property type="entry name" value="ConA-like_dom_sf"/>
</dbReference>
<feature type="signal peptide" evidence="1">
    <location>
        <begin position="1"/>
        <end position="17"/>
    </location>
</feature>
<accession>A0A395RTB8</accession>
<dbReference type="STRING" id="5514.A0A395RTB8"/>
<dbReference type="CDD" id="cd00413">
    <property type="entry name" value="Glyco_hydrolase_16"/>
    <property type="match status" value="1"/>
</dbReference>